<gene>
    <name evidence="1" type="ORF">BDN71DRAFT_1509350</name>
</gene>
<sequence length="158" mass="17272">MEAEADSMARIKNMTPTTFPAVVVTMGGSTVTLPLDGLPVHMTPPEFKFDHVDEEIDWEALNLFDPLQDGAFRGPSRLSLTNELVTPLFLDFELNTDVLPQIPQTHLPFSLASMDVNMTARTTLNQVKLGMPNTVPPVPPVFIRSVEPANAAADTNTL</sequence>
<organism evidence="1 2">
    <name type="scientific">Pleurotus eryngii</name>
    <name type="common">Boletus of the steppes</name>
    <dbReference type="NCBI Taxonomy" id="5323"/>
    <lineage>
        <taxon>Eukaryota</taxon>
        <taxon>Fungi</taxon>
        <taxon>Dikarya</taxon>
        <taxon>Basidiomycota</taxon>
        <taxon>Agaricomycotina</taxon>
        <taxon>Agaricomycetes</taxon>
        <taxon>Agaricomycetidae</taxon>
        <taxon>Agaricales</taxon>
        <taxon>Pleurotineae</taxon>
        <taxon>Pleurotaceae</taxon>
        <taxon>Pleurotus</taxon>
    </lineage>
</organism>
<evidence type="ECO:0000313" key="1">
    <source>
        <dbReference type="EMBL" id="KAF9492559.1"/>
    </source>
</evidence>
<protein>
    <submittedName>
        <fullName evidence="1">Uncharacterized protein</fullName>
    </submittedName>
</protein>
<dbReference type="EMBL" id="MU154599">
    <property type="protein sequence ID" value="KAF9492559.1"/>
    <property type="molecule type" value="Genomic_DNA"/>
</dbReference>
<dbReference type="Proteomes" id="UP000807025">
    <property type="component" value="Unassembled WGS sequence"/>
</dbReference>
<proteinExistence type="predicted"/>
<reference evidence="1" key="1">
    <citation type="submission" date="2020-11" db="EMBL/GenBank/DDBJ databases">
        <authorList>
            <consortium name="DOE Joint Genome Institute"/>
            <person name="Ahrendt S."/>
            <person name="Riley R."/>
            <person name="Andreopoulos W."/>
            <person name="Labutti K."/>
            <person name="Pangilinan J."/>
            <person name="Ruiz-Duenas F.J."/>
            <person name="Barrasa J.M."/>
            <person name="Sanchez-Garcia M."/>
            <person name="Camarero S."/>
            <person name="Miyauchi S."/>
            <person name="Serrano A."/>
            <person name="Linde D."/>
            <person name="Babiker R."/>
            <person name="Drula E."/>
            <person name="Ayuso-Fernandez I."/>
            <person name="Pacheco R."/>
            <person name="Padilla G."/>
            <person name="Ferreira P."/>
            <person name="Barriuso J."/>
            <person name="Kellner H."/>
            <person name="Castanera R."/>
            <person name="Alfaro M."/>
            <person name="Ramirez L."/>
            <person name="Pisabarro A.G."/>
            <person name="Kuo A."/>
            <person name="Tritt A."/>
            <person name="Lipzen A."/>
            <person name="He G."/>
            <person name="Yan M."/>
            <person name="Ng V."/>
            <person name="Cullen D."/>
            <person name="Martin F."/>
            <person name="Rosso M.-N."/>
            <person name="Henrissat B."/>
            <person name="Hibbett D."/>
            <person name="Martinez A.T."/>
            <person name="Grigoriev I.V."/>
        </authorList>
    </citation>
    <scope>NUCLEOTIDE SEQUENCE</scope>
    <source>
        <strain evidence="1">ATCC 90797</strain>
    </source>
</reference>
<dbReference type="AlphaFoldDB" id="A0A9P5ZRC7"/>
<name>A0A9P5ZRC7_PLEER</name>
<keyword evidence="2" id="KW-1185">Reference proteome</keyword>
<comment type="caution">
    <text evidence="1">The sequence shown here is derived from an EMBL/GenBank/DDBJ whole genome shotgun (WGS) entry which is preliminary data.</text>
</comment>
<evidence type="ECO:0000313" key="2">
    <source>
        <dbReference type="Proteomes" id="UP000807025"/>
    </source>
</evidence>
<accession>A0A9P5ZRC7</accession>